<protein>
    <submittedName>
        <fullName evidence="1">Uncharacterized protein</fullName>
    </submittedName>
</protein>
<gene>
    <name evidence="1" type="ORF">JBS370_LOCUS16922</name>
</gene>
<dbReference type="AlphaFoldDB" id="A0A819CZR5"/>
<dbReference type="Gene3D" id="3.40.50.300">
    <property type="entry name" value="P-loop containing nucleotide triphosphate hydrolases"/>
    <property type="match status" value="1"/>
</dbReference>
<reference evidence="1" key="1">
    <citation type="submission" date="2021-02" db="EMBL/GenBank/DDBJ databases">
        <authorList>
            <person name="Nowell W R."/>
        </authorList>
    </citation>
    <scope>NUCLEOTIDE SEQUENCE</scope>
</reference>
<evidence type="ECO:0000313" key="1">
    <source>
        <dbReference type="EMBL" id="CAF3828760.1"/>
    </source>
</evidence>
<name>A0A819CZR5_9BILA</name>
<organism evidence="1 2">
    <name type="scientific">Rotaria sordida</name>
    <dbReference type="NCBI Taxonomy" id="392033"/>
    <lineage>
        <taxon>Eukaryota</taxon>
        <taxon>Metazoa</taxon>
        <taxon>Spiralia</taxon>
        <taxon>Gnathifera</taxon>
        <taxon>Rotifera</taxon>
        <taxon>Eurotatoria</taxon>
        <taxon>Bdelloidea</taxon>
        <taxon>Philodinida</taxon>
        <taxon>Philodinidae</taxon>
        <taxon>Rotaria</taxon>
    </lineage>
</organism>
<proteinExistence type="predicted"/>
<dbReference type="CDD" id="cd00882">
    <property type="entry name" value="Ras_like_GTPase"/>
    <property type="match status" value="1"/>
</dbReference>
<dbReference type="SUPFAM" id="SSF52540">
    <property type="entry name" value="P-loop containing nucleoside triphosphate hydrolases"/>
    <property type="match status" value="1"/>
</dbReference>
<comment type="caution">
    <text evidence="1">The sequence shown here is derived from an EMBL/GenBank/DDBJ whole genome shotgun (WGS) entry which is preliminary data.</text>
</comment>
<dbReference type="EMBL" id="CAJOBD010001751">
    <property type="protein sequence ID" value="CAF3828760.1"/>
    <property type="molecule type" value="Genomic_DNA"/>
</dbReference>
<dbReference type="Proteomes" id="UP000663836">
    <property type="component" value="Unassembled WGS sequence"/>
</dbReference>
<dbReference type="InterPro" id="IPR027417">
    <property type="entry name" value="P-loop_NTPase"/>
</dbReference>
<evidence type="ECO:0000313" key="2">
    <source>
        <dbReference type="Proteomes" id="UP000663836"/>
    </source>
</evidence>
<sequence length="388" mass="44373">MATVTAATPDGTTATVLKRFLFLGPTGVGKSKMINCCYNRSVEKSLLETPAGVGAIDSIIGTTSSISNYVDQRNKIVYVDTVGYGDVRFHQNTQSFLLFFRELICYASIGYNWIFLVIRFSQMSQDTLVYIQSLEALLGEKAFSRCTIVFTNCKQPNMTRERCIEANKQHTEIVAILRKPQHIEKTGPHIIDITNIERILKRSLTLDELTNLVGDRFDEIQSIIIKTLRPFNVTTSIQEKQFHLEFHQSTIQLLEQLPNDARKHKIIKRQDSLVDSHSSELFNDKSISSYDELKYQQQSLFDKEIISKSVSSSHELISSVVVDEIQPNKAFENITRIVESIANKEYIKEMTIVTNTIDIFQTKFSRNDITFLFRECITINEPLTKEPF</sequence>
<accession>A0A819CZR5</accession>